<proteinExistence type="predicted"/>
<dbReference type="Pfam" id="PF08242">
    <property type="entry name" value="Methyltransf_12"/>
    <property type="match status" value="1"/>
</dbReference>
<evidence type="ECO:0000259" key="1">
    <source>
        <dbReference type="Pfam" id="PF08242"/>
    </source>
</evidence>
<dbReference type="CDD" id="cd02440">
    <property type="entry name" value="AdoMet_MTases"/>
    <property type="match status" value="1"/>
</dbReference>
<dbReference type="EC" id="2.1.1.64" evidence="2"/>
<dbReference type="RefSeq" id="WP_374039228.1">
    <property type="nucleotide sequence ID" value="NZ_CP169082.1"/>
</dbReference>
<gene>
    <name evidence="2" type="ORF">ACFPIE_05885</name>
</gene>
<name>A0ABW0FR47_9CAUL</name>
<dbReference type="GO" id="GO:0032259">
    <property type="term" value="P:methylation"/>
    <property type="evidence" value="ECO:0007669"/>
    <property type="project" value="UniProtKB-KW"/>
</dbReference>
<reference evidence="3" key="1">
    <citation type="journal article" date="2019" name="Int. J. Syst. Evol. Microbiol.">
        <title>The Global Catalogue of Microorganisms (GCM) 10K type strain sequencing project: providing services to taxonomists for standard genome sequencing and annotation.</title>
        <authorList>
            <consortium name="The Broad Institute Genomics Platform"/>
            <consortium name="The Broad Institute Genome Sequencing Center for Infectious Disease"/>
            <person name="Wu L."/>
            <person name="Ma J."/>
        </authorList>
    </citation>
    <scope>NUCLEOTIDE SEQUENCE [LARGE SCALE GENOMIC DNA]</scope>
    <source>
        <strain evidence="3">JCM 12125</strain>
    </source>
</reference>
<dbReference type="EC" id="2.1.1.222" evidence="2"/>
<accession>A0ABW0FR47</accession>
<organism evidence="2 3">
    <name type="scientific">Brevundimonas staleyi</name>
    <dbReference type="NCBI Taxonomy" id="74326"/>
    <lineage>
        <taxon>Bacteria</taxon>
        <taxon>Pseudomonadati</taxon>
        <taxon>Pseudomonadota</taxon>
        <taxon>Alphaproteobacteria</taxon>
        <taxon>Caulobacterales</taxon>
        <taxon>Caulobacteraceae</taxon>
        <taxon>Brevundimonas</taxon>
    </lineage>
</organism>
<dbReference type="EMBL" id="JBHSLF010000014">
    <property type="protein sequence ID" value="MFC5343438.1"/>
    <property type="molecule type" value="Genomic_DNA"/>
</dbReference>
<dbReference type="InterPro" id="IPR029063">
    <property type="entry name" value="SAM-dependent_MTases_sf"/>
</dbReference>
<evidence type="ECO:0000313" key="3">
    <source>
        <dbReference type="Proteomes" id="UP001596152"/>
    </source>
</evidence>
<keyword evidence="2" id="KW-0808">Transferase</keyword>
<keyword evidence="2" id="KW-0489">Methyltransferase</keyword>
<keyword evidence="3" id="KW-1185">Reference proteome</keyword>
<evidence type="ECO:0000313" key="2">
    <source>
        <dbReference type="EMBL" id="MFC5343438.1"/>
    </source>
</evidence>
<feature type="domain" description="Methyltransferase type 12" evidence="1">
    <location>
        <begin position="54"/>
        <end position="142"/>
    </location>
</feature>
<dbReference type="InterPro" id="IPR013217">
    <property type="entry name" value="Methyltransf_12"/>
</dbReference>
<dbReference type="Gene3D" id="3.40.50.150">
    <property type="entry name" value="Vaccinia Virus protein VP39"/>
    <property type="match status" value="1"/>
</dbReference>
<dbReference type="GO" id="GO:0061542">
    <property type="term" value="F:3-demethylubiquinol 3-O-methyltransferase activity"/>
    <property type="evidence" value="ECO:0007669"/>
    <property type="project" value="UniProtKB-EC"/>
</dbReference>
<dbReference type="GO" id="GO:0102208">
    <property type="term" value="F:2-polyprenyl-6-hydroxyphenol methylase activity"/>
    <property type="evidence" value="ECO:0007669"/>
    <property type="project" value="UniProtKB-EC"/>
</dbReference>
<dbReference type="SUPFAM" id="SSF53335">
    <property type="entry name" value="S-adenosyl-L-methionine-dependent methyltransferases"/>
    <property type="match status" value="1"/>
</dbReference>
<dbReference type="Proteomes" id="UP001596152">
    <property type="component" value="Unassembled WGS sequence"/>
</dbReference>
<protein>
    <submittedName>
        <fullName evidence="2">Class I SAM-dependent methyltransferase</fullName>
        <ecNumber evidence="2">2.1.1.222</ecNumber>
        <ecNumber evidence="2">2.1.1.64</ecNumber>
    </submittedName>
</protein>
<comment type="caution">
    <text evidence="2">The sequence shown here is derived from an EMBL/GenBank/DDBJ whole genome shotgun (WGS) entry which is preliminary data.</text>
</comment>
<sequence>MSDETSVDLNRATVAGYDNSVENYSAETHHAPTPDHLEALERFTAAVGAGGRVLEVASGPGWDADRLEAMGLAVHRTDGAAGFVAFQTRRGKSATRLDLIADDLGGPWDGVVALYVIQHIGRDLVKGVIARIAGALRPGGALLMSFQLGEGERISSDAEGTYQVVRWTEADMTALLARHGLSIDWRSTFEGREGVWLTVIARRV</sequence>